<dbReference type="WBParaSite" id="ECPE_0001071801-mRNA-1">
    <property type="protein sequence ID" value="ECPE_0001071801-mRNA-1"/>
    <property type="gene ID" value="ECPE_0001071801"/>
</dbReference>
<proteinExistence type="predicted"/>
<organism evidence="3">
    <name type="scientific">Echinostoma caproni</name>
    <dbReference type="NCBI Taxonomy" id="27848"/>
    <lineage>
        <taxon>Eukaryota</taxon>
        <taxon>Metazoa</taxon>
        <taxon>Spiralia</taxon>
        <taxon>Lophotrochozoa</taxon>
        <taxon>Platyhelminthes</taxon>
        <taxon>Trematoda</taxon>
        <taxon>Digenea</taxon>
        <taxon>Plagiorchiida</taxon>
        <taxon>Echinostomata</taxon>
        <taxon>Echinostomatoidea</taxon>
        <taxon>Echinostomatidae</taxon>
        <taxon>Echinostoma</taxon>
    </lineage>
</organism>
<reference evidence="1 2" key="2">
    <citation type="submission" date="2018-11" db="EMBL/GenBank/DDBJ databases">
        <authorList>
            <consortium name="Pathogen Informatics"/>
        </authorList>
    </citation>
    <scope>NUCLEOTIDE SEQUENCE [LARGE SCALE GENOMIC DNA]</scope>
    <source>
        <strain evidence="1 2">Egypt</strain>
    </source>
</reference>
<dbReference type="AlphaFoldDB" id="A0A183AUQ1"/>
<reference evidence="3" key="1">
    <citation type="submission" date="2016-06" db="UniProtKB">
        <authorList>
            <consortium name="WormBaseParasite"/>
        </authorList>
    </citation>
    <scope>IDENTIFICATION</scope>
</reference>
<evidence type="ECO:0000313" key="3">
    <source>
        <dbReference type="WBParaSite" id="ECPE_0001071801-mRNA-1"/>
    </source>
</evidence>
<name>A0A183AUQ1_9TREM</name>
<accession>A0A183AUQ1</accession>
<keyword evidence="2" id="KW-1185">Reference proteome</keyword>
<protein>
    <submittedName>
        <fullName evidence="3">LINES_N domain-containing protein</fullName>
    </submittedName>
</protein>
<gene>
    <name evidence="1" type="ORF">ECPE_LOCUS10686</name>
</gene>
<dbReference type="EMBL" id="UZAN01049490">
    <property type="protein sequence ID" value="VDP87456.1"/>
    <property type="molecule type" value="Genomic_DNA"/>
</dbReference>
<evidence type="ECO:0000313" key="2">
    <source>
        <dbReference type="Proteomes" id="UP000272942"/>
    </source>
</evidence>
<sequence>MSDRNPSPPAELGEELQHVDQIGDTAYSKCWLYALLMKVLNLVKSNTTTDVDEIRELDQELEEQLCHLLIATIRLLDAITREDDSLAEVWCGSALLNAILVAQRQMKWLHGSEVEVIHRVLYTFSSNVSGVSALIHSFDQLLPTFGVYLRKVCEDEPHLIPFSAYYNSLRAIIPIIDAVAASLSPAQSVACCSVDTTVLPSLVHITLGCQCQLDEFPLGRGILADLSILFKDLVRSIRDALKNLTSSSDDLHTAIDLFEHDLGWLRELDTSTDDDHDRVERLRRAFILCCLNDNDNETRGQLVYICNRLKLSRLLEEVTDDD</sequence>
<evidence type="ECO:0000313" key="1">
    <source>
        <dbReference type="EMBL" id="VDP87456.1"/>
    </source>
</evidence>
<dbReference type="Proteomes" id="UP000272942">
    <property type="component" value="Unassembled WGS sequence"/>
</dbReference>
<dbReference type="OrthoDB" id="2156856at2759"/>